<dbReference type="AlphaFoldDB" id="A0A9J7AR40"/>
<evidence type="ECO:0000313" key="3">
    <source>
        <dbReference type="Proteomes" id="UP001060336"/>
    </source>
</evidence>
<dbReference type="InterPro" id="IPR036388">
    <property type="entry name" value="WH-like_DNA-bd_sf"/>
</dbReference>
<dbReference type="SMART" id="SM00347">
    <property type="entry name" value="HTH_MARR"/>
    <property type="match status" value="1"/>
</dbReference>
<dbReference type="RefSeq" id="WP_257767550.1">
    <property type="nucleotide sequence ID" value="NZ_CP102480.1"/>
</dbReference>
<accession>A0A9J7AR40</accession>
<dbReference type="PANTHER" id="PTHR33164:SF105">
    <property type="entry name" value="TRANSCRIPTIONAL REPRESSOR PROTEIN-RELATED"/>
    <property type="match status" value="1"/>
</dbReference>
<dbReference type="GO" id="GO:0006950">
    <property type="term" value="P:response to stress"/>
    <property type="evidence" value="ECO:0007669"/>
    <property type="project" value="TreeGrafter"/>
</dbReference>
<evidence type="ECO:0000313" key="2">
    <source>
        <dbReference type="EMBL" id="UUX49049.1"/>
    </source>
</evidence>
<dbReference type="InterPro" id="IPR036390">
    <property type="entry name" value="WH_DNA-bd_sf"/>
</dbReference>
<dbReference type="PANTHER" id="PTHR33164">
    <property type="entry name" value="TRANSCRIPTIONAL REGULATOR, MARR FAMILY"/>
    <property type="match status" value="1"/>
</dbReference>
<dbReference type="InterPro" id="IPR011991">
    <property type="entry name" value="ArsR-like_HTH"/>
</dbReference>
<dbReference type="CDD" id="cd00090">
    <property type="entry name" value="HTH_ARSR"/>
    <property type="match status" value="1"/>
</dbReference>
<dbReference type="PROSITE" id="PS50995">
    <property type="entry name" value="HTH_MARR_2"/>
    <property type="match status" value="1"/>
</dbReference>
<dbReference type="InterPro" id="IPR039422">
    <property type="entry name" value="MarR/SlyA-like"/>
</dbReference>
<reference evidence="2" key="1">
    <citation type="submission" date="2022-08" db="EMBL/GenBank/DDBJ databases">
        <title>Nisaea acidiphila sp. nov., isolated from a marine algal debris and emended description of the genus Nisaea Urios et al. 2008.</title>
        <authorList>
            <person name="Kwon K."/>
        </authorList>
    </citation>
    <scope>NUCLEOTIDE SEQUENCE</scope>
    <source>
        <strain evidence="2">MEBiC11861</strain>
    </source>
</reference>
<name>A0A9J7AR40_9PROT</name>
<evidence type="ECO:0000259" key="1">
    <source>
        <dbReference type="PROSITE" id="PS50995"/>
    </source>
</evidence>
<proteinExistence type="predicted"/>
<dbReference type="EMBL" id="CP102480">
    <property type="protein sequence ID" value="UUX49049.1"/>
    <property type="molecule type" value="Genomic_DNA"/>
</dbReference>
<dbReference type="InterPro" id="IPR000835">
    <property type="entry name" value="HTH_MarR-typ"/>
</dbReference>
<feature type="domain" description="HTH marR-type" evidence="1">
    <location>
        <begin position="14"/>
        <end position="147"/>
    </location>
</feature>
<dbReference type="GO" id="GO:0003700">
    <property type="term" value="F:DNA-binding transcription factor activity"/>
    <property type="evidence" value="ECO:0007669"/>
    <property type="project" value="InterPro"/>
</dbReference>
<organism evidence="2 3">
    <name type="scientific">Nisaea acidiphila</name>
    <dbReference type="NCBI Taxonomy" id="1862145"/>
    <lineage>
        <taxon>Bacteria</taxon>
        <taxon>Pseudomonadati</taxon>
        <taxon>Pseudomonadota</taxon>
        <taxon>Alphaproteobacteria</taxon>
        <taxon>Rhodospirillales</taxon>
        <taxon>Thalassobaculaceae</taxon>
        <taxon>Nisaea</taxon>
    </lineage>
</organism>
<dbReference type="Gene3D" id="1.10.10.10">
    <property type="entry name" value="Winged helix-like DNA-binding domain superfamily/Winged helix DNA-binding domain"/>
    <property type="match status" value="1"/>
</dbReference>
<gene>
    <name evidence="2" type="ORF">NUH88_16790</name>
</gene>
<protein>
    <submittedName>
        <fullName evidence="2">MarR family winged helix-turn-helix transcriptional regulator</fullName>
    </submittedName>
</protein>
<dbReference type="Pfam" id="PF12802">
    <property type="entry name" value="MarR_2"/>
    <property type="match status" value="1"/>
</dbReference>
<dbReference type="SUPFAM" id="SSF46785">
    <property type="entry name" value="Winged helix' DNA-binding domain"/>
    <property type="match status" value="1"/>
</dbReference>
<keyword evidence="3" id="KW-1185">Reference proteome</keyword>
<sequence length="147" mass="16386">MADMDAKLAGYMSANCLVLKTRRAARSITRRYNRLDLPLDLSAPQILLLFSISGGGFESVSALAERTAIERSALTRNLKVLRKKGLISSEAEGRGRAQRVELTPEGAKCVADFIPIWFEAHDRIKEDLGEEKWNKVQEALQILSDLN</sequence>
<dbReference type="Proteomes" id="UP001060336">
    <property type="component" value="Chromosome"/>
</dbReference>
<dbReference type="KEGG" id="naci:NUH88_16790"/>